<evidence type="ECO:0000256" key="2">
    <source>
        <dbReference type="ARBA" id="ARBA00004477"/>
    </source>
</evidence>
<feature type="transmembrane region" description="Helical" evidence="12">
    <location>
        <begin position="115"/>
        <end position="137"/>
    </location>
</feature>
<keyword evidence="6" id="KW-0378">Hydrolase</keyword>
<reference evidence="15" key="1">
    <citation type="journal article" date="2014" name="Front. Microbiol.">
        <title>High frequency of phylogenetically diverse reductive dehalogenase-homologous genes in deep subseafloor sedimentary metagenomes.</title>
        <authorList>
            <person name="Kawai M."/>
            <person name="Futagami T."/>
            <person name="Toyoda A."/>
            <person name="Takaki Y."/>
            <person name="Nishi S."/>
            <person name="Hori S."/>
            <person name="Arai W."/>
            <person name="Tsubouchi T."/>
            <person name="Morono Y."/>
            <person name="Uchiyama I."/>
            <person name="Ito T."/>
            <person name="Fujiyama A."/>
            <person name="Inagaki F."/>
            <person name="Takami H."/>
        </authorList>
    </citation>
    <scope>NUCLEOTIDE SEQUENCE</scope>
    <source>
        <strain evidence="15">Expedition CK06-06</strain>
    </source>
</reference>
<comment type="caution">
    <text evidence="15">The sequence shown here is derived from an EMBL/GenBank/DDBJ whole genome shotgun (WGS) entry which is preliminary data.</text>
</comment>
<proteinExistence type="predicted"/>
<evidence type="ECO:0000256" key="9">
    <source>
        <dbReference type="ARBA" id="ARBA00022989"/>
    </source>
</evidence>
<keyword evidence="8" id="KW-0862">Zinc</keyword>
<keyword evidence="4 12" id="KW-0812">Transmembrane</keyword>
<feature type="domain" description="CAAX prenyl protease 1 N-terminal" evidence="14">
    <location>
        <begin position="1"/>
        <end position="32"/>
    </location>
</feature>
<evidence type="ECO:0008006" key="16">
    <source>
        <dbReference type="Google" id="ProtNLM"/>
    </source>
</evidence>
<dbReference type="FunFam" id="3.30.2010.10:FF:000002">
    <property type="entry name" value="CAAX prenyl protease"/>
    <property type="match status" value="1"/>
</dbReference>
<comment type="subcellular location">
    <subcellularLocation>
        <location evidence="2">Endoplasmic reticulum membrane</location>
        <topology evidence="2">Multi-pass membrane protein</topology>
    </subcellularLocation>
</comment>
<dbReference type="PANTHER" id="PTHR10120">
    <property type="entry name" value="CAAX PRENYL PROTEASE 1"/>
    <property type="match status" value="1"/>
</dbReference>
<dbReference type="InterPro" id="IPR032456">
    <property type="entry name" value="Peptidase_M48_N"/>
</dbReference>
<feature type="non-terminal residue" evidence="15">
    <location>
        <position position="1"/>
    </location>
</feature>
<protein>
    <recommendedName>
        <fullName evidence="16">Peptidase M48 domain-containing protein</fullName>
    </recommendedName>
</protein>
<evidence type="ECO:0000256" key="7">
    <source>
        <dbReference type="ARBA" id="ARBA00022824"/>
    </source>
</evidence>
<evidence type="ECO:0000256" key="1">
    <source>
        <dbReference type="ARBA" id="ARBA00001947"/>
    </source>
</evidence>
<dbReference type="GO" id="GO:0071586">
    <property type="term" value="P:CAAX-box protein processing"/>
    <property type="evidence" value="ECO:0007669"/>
    <property type="project" value="InterPro"/>
</dbReference>
<feature type="transmembrane region" description="Helical" evidence="12">
    <location>
        <begin position="157"/>
        <end position="178"/>
    </location>
</feature>
<keyword evidence="3" id="KW-0645">Protease</keyword>
<dbReference type="Gene3D" id="3.30.2010.10">
    <property type="entry name" value="Metalloproteases ('zincins'), catalytic domain"/>
    <property type="match status" value="1"/>
</dbReference>
<evidence type="ECO:0000259" key="14">
    <source>
        <dbReference type="Pfam" id="PF16491"/>
    </source>
</evidence>
<evidence type="ECO:0000313" key="15">
    <source>
        <dbReference type="EMBL" id="GAH53907.1"/>
    </source>
</evidence>
<feature type="domain" description="Peptidase M48" evidence="13">
    <location>
        <begin position="40"/>
        <end position="240"/>
    </location>
</feature>
<dbReference type="Pfam" id="PF01435">
    <property type="entry name" value="Peptidase_M48"/>
    <property type="match status" value="1"/>
</dbReference>
<evidence type="ECO:0000256" key="5">
    <source>
        <dbReference type="ARBA" id="ARBA00022723"/>
    </source>
</evidence>
<keyword evidence="11 12" id="KW-0472">Membrane</keyword>
<dbReference type="GO" id="GO:0005789">
    <property type="term" value="C:endoplasmic reticulum membrane"/>
    <property type="evidence" value="ECO:0007669"/>
    <property type="project" value="UniProtKB-SubCell"/>
</dbReference>
<keyword evidence="9 12" id="KW-1133">Transmembrane helix</keyword>
<accession>X1G9J4</accession>
<dbReference type="Pfam" id="PF16491">
    <property type="entry name" value="Peptidase_M48_N"/>
    <property type="match status" value="1"/>
</dbReference>
<evidence type="ECO:0000256" key="11">
    <source>
        <dbReference type="ARBA" id="ARBA00023136"/>
    </source>
</evidence>
<evidence type="ECO:0000256" key="12">
    <source>
        <dbReference type="SAM" id="Phobius"/>
    </source>
</evidence>
<sequence length="243" mass="27586">DYAWLYCWLAVTIYMMVMQFIAPIWIMPLFNKFTPMGPGELKDAIQDYARSVGYKVGNISIMDGSKHSTKANAFFAGFGRTKRIALFDTLISKHTIQELVAVLAHEIGHYKKKHILWGIIIGIAHAGLIFFLLSVLLGSPALYQAFYMEQSSVYAGLLFFGLLYTPVEMVLSIALQIFSRRNEYEADRFASETTDEPASLVDALKKLATENLSNLTPHPFYVFLNYSHPPLLQRVQAIQRYKT</sequence>
<dbReference type="InterPro" id="IPR027057">
    <property type="entry name" value="CAXX_Prtase_1"/>
</dbReference>
<feature type="transmembrane region" description="Helical" evidence="12">
    <location>
        <begin position="6"/>
        <end position="26"/>
    </location>
</feature>
<evidence type="ECO:0000256" key="8">
    <source>
        <dbReference type="ARBA" id="ARBA00022833"/>
    </source>
</evidence>
<dbReference type="CDD" id="cd07343">
    <property type="entry name" value="M48A_Zmpste24p_like"/>
    <property type="match status" value="1"/>
</dbReference>
<dbReference type="AlphaFoldDB" id="X1G9J4"/>
<evidence type="ECO:0000256" key="4">
    <source>
        <dbReference type="ARBA" id="ARBA00022692"/>
    </source>
</evidence>
<dbReference type="EMBL" id="BARU01016898">
    <property type="protein sequence ID" value="GAH53907.1"/>
    <property type="molecule type" value="Genomic_DNA"/>
</dbReference>
<name>X1G9J4_9ZZZZ</name>
<organism evidence="15">
    <name type="scientific">marine sediment metagenome</name>
    <dbReference type="NCBI Taxonomy" id="412755"/>
    <lineage>
        <taxon>unclassified sequences</taxon>
        <taxon>metagenomes</taxon>
        <taxon>ecological metagenomes</taxon>
    </lineage>
</organism>
<keyword evidence="5" id="KW-0479">Metal-binding</keyword>
<dbReference type="InterPro" id="IPR001915">
    <property type="entry name" value="Peptidase_M48"/>
</dbReference>
<evidence type="ECO:0000256" key="3">
    <source>
        <dbReference type="ARBA" id="ARBA00022670"/>
    </source>
</evidence>
<evidence type="ECO:0000256" key="10">
    <source>
        <dbReference type="ARBA" id="ARBA00023049"/>
    </source>
</evidence>
<dbReference type="GO" id="GO:0004222">
    <property type="term" value="F:metalloendopeptidase activity"/>
    <property type="evidence" value="ECO:0007669"/>
    <property type="project" value="InterPro"/>
</dbReference>
<evidence type="ECO:0000256" key="6">
    <source>
        <dbReference type="ARBA" id="ARBA00022801"/>
    </source>
</evidence>
<dbReference type="GO" id="GO:0046872">
    <property type="term" value="F:metal ion binding"/>
    <property type="evidence" value="ECO:0007669"/>
    <property type="project" value="UniProtKB-KW"/>
</dbReference>
<evidence type="ECO:0000259" key="13">
    <source>
        <dbReference type="Pfam" id="PF01435"/>
    </source>
</evidence>
<keyword evidence="7" id="KW-0256">Endoplasmic reticulum</keyword>
<gene>
    <name evidence="15" type="ORF">S03H2_28056</name>
</gene>
<keyword evidence="10" id="KW-0482">Metalloprotease</keyword>
<comment type="cofactor">
    <cofactor evidence="1">
        <name>Zn(2+)</name>
        <dbReference type="ChEBI" id="CHEBI:29105"/>
    </cofactor>
</comment>